<comment type="similarity">
    <text evidence="3 10">Belongs to the peptidase S33 family.</text>
</comment>
<dbReference type="InterPro" id="IPR000073">
    <property type="entry name" value="AB_hydrolase_1"/>
</dbReference>
<keyword evidence="7 10" id="KW-0645">Protease</keyword>
<dbReference type="SUPFAM" id="SSF53474">
    <property type="entry name" value="alpha/beta-Hydrolases"/>
    <property type="match status" value="1"/>
</dbReference>
<evidence type="ECO:0000313" key="14">
    <source>
        <dbReference type="Proteomes" id="UP000289996"/>
    </source>
</evidence>
<evidence type="ECO:0000256" key="3">
    <source>
        <dbReference type="ARBA" id="ARBA00010088"/>
    </source>
</evidence>
<feature type="active site" description="Proton donor" evidence="11">
    <location>
        <position position="283"/>
    </location>
</feature>
<reference evidence="13 14" key="1">
    <citation type="submission" date="2018-11" db="EMBL/GenBank/DDBJ databases">
        <authorList>
            <person name="Wuyts S."/>
        </authorList>
    </citation>
    <scope>NUCLEOTIDE SEQUENCE [LARGE SCALE GENOMIC DNA]</scope>
    <source>
        <strain evidence="13">Lactobacillus mudanjiangensis AMBF249</strain>
    </source>
</reference>
<dbReference type="PRINTS" id="PR00793">
    <property type="entry name" value="PROAMNOPTASE"/>
</dbReference>
<dbReference type="Gene3D" id="3.40.50.1820">
    <property type="entry name" value="alpha/beta hydrolase"/>
    <property type="match status" value="1"/>
</dbReference>
<evidence type="ECO:0000256" key="10">
    <source>
        <dbReference type="PIRNR" id="PIRNR005539"/>
    </source>
</evidence>
<evidence type="ECO:0000256" key="8">
    <source>
        <dbReference type="ARBA" id="ARBA00022801"/>
    </source>
</evidence>
<dbReference type="EC" id="3.4.11.5" evidence="4 10"/>
<evidence type="ECO:0000256" key="6">
    <source>
        <dbReference type="ARBA" id="ARBA00022438"/>
    </source>
</evidence>
<keyword evidence="8 10" id="KW-0378">Hydrolase</keyword>
<evidence type="ECO:0000256" key="7">
    <source>
        <dbReference type="ARBA" id="ARBA00022670"/>
    </source>
</evidence>
<evidence type="ECO:0000259" key="12">
    <source>
        <dbReference type="Pfam" id="PF00561"/>
    </source>
</evidence>
<evidence type="ECO:0000256" key="2">
    <source>
        <dbReference type="ARBA" id="ARBA00004196"/>
    </source>
</evidence>
<dbReference type="Proteomes" id="UP000289996">
    <property type="component" value="Unassembled WGS sequence"/>
</dbReference>
<sequence length="313" mass="35798">MLNIMKLGDLLKQGTTILTLDNGYHLWTNTQGEGDIQLLCLHGGPGGNHEYWENFGEKLADLGVQVTMYDQLGSWYSDQPDYSDPEIAKKYLSYDYYLDEVEEVRQKLGLDNFYLIGQSWGGALTMLYALKYGQHLKGAIISSMVDNIDEYVVNVNKCREECLPADAVAYMKQKEAEGNWNDPKYQEYVDVLNANYVDRKQPLAISHLISTMATPVYNAFQGDNEFVITGKLKEWDIRDQIHNIKVPTLLTFGEHETMPLDTARRMARDIPNSRLVTTPNGGHHHMIDNAPVYFDHLEQFIKDVEDDSFNKNN</sequence>
<dbReference type="PIRSF" id="PIRSF005539">
    <property type="entry name" value="Pept_S33_TRI_F1"/>
    <property type="match status" value="1"/>
</dbReference>
<dbReference type="PANTHER" id="PTHR43798">
    <property type="entry name" value="MONOACYLGLYCEROL LIPASE"/>
    <property type="match status" value="1"/>
</dbReference>
<dbReference type="InterPro" id="IPR005945">
    <property type="entry name" value="Pro_imino_pep"/>
</dbReference>
<dbReference type="NCBIfam" id="TIGR01250">
    <property type="entry name" value="pro_imino_pep_2"/>
    <property type="match status" value="1"/>
</dbReference>
<dbReference type="AlphaFoldDB" id="A0A660E7G0"/>
<gene>
    <name evidence="13" type="ORF">MUDAN_MDHGFNIF_00453</name>
</gene>
<dbReference type="PANTHER" id="PTHR43798:SF31">
    <property type="entry name" value="AB HYDROLASE SUPERFAMILY PROTEIN YCLE"/>
    <property type="match status" value="1"/>
</dbReference>
<name>A0A660E7G0_9LACO</name>
<keyword evidence="6 10" id="KW-0031">Aminopeptidase</keyword>
<protein>
    <recommendedName>
        <fullName evidence="5 10">Proline iminopeptidase</fullName>
        <shortName evidence="10">PIP</shortName>
        <ecNumber evidence="4 10">3.4.11.5</ecNumber>
    </recommendedName>
    <alternativeName>
        <fullName evidence="9 10">Prolyl aminopeptidase</fullName>
    </alternativeName>
</protein>
<dbReference type="GO" id="GO:0004177">
    <property type="term" value="F:aminopeptidase activity"/>
    <property type="evidence" value="ECO:0007669"/>
    <property type="project" value="UniProtKB-KW"/>
</dbReference>
<dbReference type="InterPro" id="IPR029058">
    <property type="entry name" value="AB_hydrolase_fold"/>
</dbReference>
<dbReference type="GO" id="GO:0016020">
    <property type="term" value="C:membrane"/>
    <property type="evidence" value="ECO:0007669"/>
    <property type="project" value="TreeGrafter"/>
</dbReference>
<evidence type="ECO:0000256" key="11">
    <source>
        <dbReference type="PIRSR" id="PIRSR005539-1"/>
    </source>
</evidence>
<comment type="catalytic activity">
    <reaction evidence="1 10">
        <text>Release of N-terminal proline from a peptide.</text>
        <dbReference type="EC" id="3.4.11.5"/>
    </reaction>
</comment>
<evidence type="ECO:0000256" key="9">
    <source>
        <dbReference type="ARBA" id="ARBA00029605"/>
    </source>
</evidence>
<feature type="active site" evidence="11">
    <location>
        <position position="256"/>
    </location>
</feature>
<dbReference type="InterPro" id="IPR050266">
    <property type="entry name" value="AB_hydrolase_sf"/>
</dbReference>
<comment type="function">
    <text evidence="10">Releases the N-terminal proline from various substrates.</text>
</comment>
<evidence type="ECO:0000256" key="4">
    <source>
        <dbReference type="ARBA" id="ARBA00012568"/>
    </source>
</evidence>
<dbReference type="InterPro" id="IPR002410">
    <property type="entry name" value="Peptidase_S33"/>
</dbReference>
<proteinExistence type="inferred from homology"/>
<organism evidence="13 14">
    <name type="scientific">Lactiplantibacillus mudanjiangensis</name>
    <dbReference type="NCBI Taxonomy" id="1296538"/>
    <lineage>
        <taxon>Bacteria</taxon>
        <taxon>Bacillati</taxon>
        <taxon>Bacillota</taxon>
        <taxon>Bacilli</taxon>
        <taxon>Lactobacillales</taxon>
        <taxon>Lactobacillaceae</taxon>
        <taxon>Lactiplantibacillus</taxon>
    </lineage>
</organism>
<dbReference type="GO" id="GO:0006508">
    <property type="term" value="P:proteolysis"/>
    <property type="evidence" value="ECO:0007669"/>
    <property type="project" value="UniProtKB-KW"/>
</dbReference>
<evidence type="ECO:0000256" key="1">
    <source>
        <dbReference type="ARBA" id="ARBA00001585"/>
    </source>
</evidence>
<dbReference type="GO" id="GO:0030313">
    <property type="term" value="C:cell envelope"/>
    <property type="evidence" value="ECO:0007669"/>
    <property type="project" value="UniProtKB-SubCell"/>
</dbReference>
<dbReference type="Pfam" id="PF00561">
    <property type="entry name" value="Abhydrolase_1"/>
    <property type="match status" value="1"/>
</dbReference>
<feature type="active site" description="Nucleophile" evidence="11">
    <location>
        <position position="119"/>
    </location>
</feature>
<dbReference type="EMBL" id="UYIG01000112">
    <property type="protein sequence ID" value="VDG28256.1"/>
    <property type="molecule type" value="Genomic_DNA"/>
</dbReference>
<accession>A0A660E7G0</accession>
<keyword evidence="14" id="KW-1185">Reference proteome</keyword>
<feature type="domain" description="AB hydrolase-1" evidence="12">
    <location>
        <begin position="38"/>
        <end position="289"/>
    </location>
</feature>
<comment type="subcellular location">
    <subcellularLocation>
        <location evidence="2">Cell envelope</location>
    </subcellularLocation>
</comment>
<evidence type="ECO:0000313" key="13">
    <source>
        <dbReference type="EMBL" id="VDG28256.1"/>
    </source>
</evidence>
<evidence type="ECO:0000256" key="5">
    <source>
        <dbReference type="ARBA" id="ARBA00021843"/>
    </source>
</evidence>